<accession>A0A024UQ86</accession>
<dbReference type="GeneID" id="20078008"/>
<protein>
    <submittedName>
        <fullName evidence="2">Uncharacterized protein</fullName>
    </submittedName>
</protein>
<feature type="compositionally biased region" description="Low complexity" evidence="1">
    <location>
        <begin position="43"/>
        <end position="55"/>
    </location>
</feature>
<reference evidence="2" key="1">
    <citation type="submission" date="2013-12" db="EMBL/GenBank/DDBJ databases">
        <title>The Genome Sequence of Aphanomyces invadans NJM9701.</title>
        <authorList>
            <consortium name="The Broad Institute Genomics Platform"/>
            <person name="Russ C."/>
            <person name="Tyler B."/>
            <person name="van West P."/>
            <person name="Dieguez-Uribeondo J."/>
            <person name="Young S.K."/>
            <person name="Zeng Q."/>
            <person name="Gargeya S."/>
            <person name="Fitzgerald M."/>
            <person name="Abouelleil A."/>
            <person name="Alvarado L."/>
            <person name="Chapman S.B."/>
            <person name="Gainer-Dewar J."/>
            <person name="Goldberg J."/>
            <person name="Griggs A."/>
            <person name="Gujja S."/>
            <person name="Hansen M."/>
            <person name="Howarth C."/>
            <person name="Imamovic A."/>
            <person name="Ireland A."/>
            <person name="Larimer J."/>
            <person name="McCowan C."/>
            <person name="Murphy C."/>
            <person name="Pearson M."/>
            <person name="Poon T.W."/>
            <person name="Priest M."/>
            <person name="Roberts A."/>
            <person name="Saif S."/>
            <person name="Shea T."/>
            <person name="Sykes S."/>
            <person name="Wortman J."/>
            <person name="Nusbaum C."/>
            <person name="Birren B."/>
        </authorList>
    </citation>
    <scope>NUCLEOTIDE SEQUENCE [LARGE SCALE GENOMIC DNA]</scope>
    <source>
        <strain evidence="2">NJM9701</strain>
    </source>
</reference>
<gene>
    <name evidence="2" type="ORF">H310_00958</name>
</gene>
<dbReference type="EMBL" id="KI913953">
    <property type="protein sequence ID" value="ETW08360.1"/>
    <property type="molecule type" value="Genomic_DNA"/>
</dbReference>
<dbReference type="RefSeq" id="XP_008862165.1">
    <property type="nucleotide sequence ID" value="XM_008863943.1"/>
</dbReference>
<dbReference type="OrthoDB" id="74993at2759"/>
<organism evidence="2">
    <name type="scientific">Aphanomyces invadans</name>
    <dbReference type="NCBI Taxonomy" id="157072"/>
    <lineage>
        <taxon>Eukaryota</taxon>
        <taxon>Sar</taxon>
        <taxon>Stramenopiles</taxon>
        <taxon>Oomycota</taxon>
        <taxon>Saprolegniomycetes</taxon>
        <taxon>Saprolegniales</taxon>
        <taxon>Verrucalvaceae</taxon>
        <taxon>Aphanomyces</taxon>
    </lineage>
</organism>
<feature type="region of interest" description="Disordered" evidence="1">
    <location>
        <begin position="124"/>
        <end position="161"/>
    </location>
</feature>
<proteinExistence type="predicted"/>
<dbReference type="AlphaFoldDB" id="A0A024UQ86"/>
<feature type="compositionally biased region" description="Basic and acidic residues" evidence="1">
    <location>
        <begin position="131"/>
        <end position="146"/>
    </location>
</feature>
<feature type="region of interest" description="Disordered" evidence="1">
    <location>
        <begin position="89"/>
        <end position="109"/>
    </location>
</feature>
<feature type="region of interest" description="Disordered" evidence="1">
    <location>
        <begin position="16"/>
        <end position="55"/>
    </location>
</feature>
<name>A0A024UQ86_9STRA</name>
<dbReference type="VEuPathDB" id="FungiDB:H310_00958"/>
<evidence type="ECO:0000313" key="2">
    <source>
        <dbReference type="EMBL" id="ETW08360.1"/>
    </source>
</evidence>
<sequence length="161" mass="17578">MNVGGDLSMHTMAVHAPDSSNHFHRQTSSIGANSTRRGRRQRSSTNGSDSSSATQSSCADAYVEGMYDYKPVFQFNLTAMVRALTESVGNNNLRSPQPTLTPSPSIKSMASPSMKLITTPSMSFHSGRKVRLSDQHRTKGQEVGGHKRDKKYTGVNRVDMA</sequence>
<evidence type="ECO:0000256" key="1">
    <source>
        <dbReference type="SAM" id="MobiDB-lite"/>
    </source>
</evidence>